<dbReference type="Gene3D" id="1.25.40.180">
    <property type="match status" value="1"/>
</dbReference>
<dbReference type="Pfam" id="PF25084">
    <property type="entry name" value="LbH_EIF2B"/>
    <property type="match status" value="1"/>
</dbReference>
<dbReference type="GO" id="GO:0005085">
    <property type="term" value="F:guanyl-nucleotide exchange factor activity"/>
    <property type="evidence" value="ECO:0007669"/>
    <property type="project" value="InterPro"/>
</dbReference>
<keyword evidence="11" id="KW-1185">Reference proteome</keyword>
<dbReference type="SUPFAM" id="SSF48371">
    <property type="entry name" value="ARM repeat"/>
    <property type="match status" value="1"/>
</dbReference>
<dbReference type="GO" id="GO:0005829">
    <property type="term" value="C:cytosol"/>
    <property type="evidence" value="ECO:0007669"/>
    <property type="project" value="UniProtKB-SubCell"/>
</dbReference>
<reference evidence="10" key="1">
    <citation type="submission" date="2021-03" db="EMBL/GenBank/DDBJ databases">
        <title>Chromosome level genome of the anhydrobiotic midge Polypedilum vanderplanki.</title>
        <authorList>
            <person name="Yoshida Y."/>
            <person name="Kikawada T."/>
            <person name="Gusev O."/>
        </authorList>
    </citation>
    <scope>NUCLEOTIDE SEQUENCE</scope>
    <source>
        <strain evidence="10">NIAS01</strain>
        <tissue evidence="10">Whole body or cell culture</tissue>
    </source>
</reference>
<feature type="domain" description="W2" evidence="9">
    <location>
        <begin position="497"/>
        <end position="659"/>
    </location>
</feature>
<evidence type="ECO:0000256" key="5">
    <source>
        <dbReference type="ARBA" id="ARBA00022917"/>
    </source>
</evidence>
<dbReference type="SUPFAM" id="SSF51161">
    <property type="entry name" value="Trimeric LpxA-like enzymes"/>
    <property type="match status" value="1"/>
</dbReference>
<dbReference type="InterPro" id="IPR051956">
    <property type="entry name" value="eIF2B_epsilon"/>
</dbReference>
<organism evidence="10 11">
    <name type="scientific">Polypedilum vanderplanki</name>
    <name type="common">Sleeping chironomid midge</name>
    <dbReference type="NCBI Taxonomy" id="319348"/>
    <lineage>
        <taxon>Eukaryota</taxon>
        <taxon>Metazoa</taxon>
        <taxon>Ecdysozoa</taxon>
        <taxon>Arthropoda</taxon>
        <taxon>Hexapoda</taxon>
        <taxon>Insecta</taxon>
        <taxon>Pterygota</taxon>
        <taxon>Neoptera</taxon>
        <taxon>Endopterygota</taxon>
        <taxon>Diptera</taxon>
        <taxon>Nematocera</taxon>
        <taxon>Chironomoidea</taxon>
        <taxon>Chironomidae</taxon>
        <taxon>Chironominae</taxon>
        <taxon>Polypedilum</taxon>
        <taxon>Polypedilum</taxon>
    </lineage>
</organism>
<name>A0A9J6CHQ0_POLVA</name>
<dbReference type="GO" id="GO:0005851">
    <property type="term" value="C:eukaryotic translation initiation factor 2B complex"/>
    <property type="evidence" value="ECO:0007669"/>
    <property type="project" value="TreeGrafter"/>
</dbReference>
<dbReference type="GO" id="GO:0031369">
    <property type="term" value="F:translation initiation factor binding"/>
    <property type="evidence" value="ECO:0007669"/>
    <property type="project" value="InterPro"/>
</dbReference>
<evidence type="ECO:0000256" key="7">
    <source>
        <dbReference type="ARBA" id="ARBA00044345"/>
    </source>
</evidence>
<dbReference type="AlphaFoldDB" id="A0A9J6CHQ0"/>
<dbReference type="SUPFAM" id="SSF53448">
    <property type="entry name" value="Nucleotide-diphospho-sugar transferases"/>
    <property type="match status" value="1"/>
</dbReference>
<dbReference type="InterPro" id="IPR044123">
    <property type="entry name" value="W2_eIF2B_epsilon"/>
</dbReference>
<dbReference type="Gene3D" id="3.90.550.10">
    <property type="entry name" value="Spore Coat Polysaccharide Biosynthesis Protein SpsA, Chain A"/>
    <property type="match status" value="1"/>
</dbReference>
<dbReference type="CDD" id="cd11558">
    <property type="entry name" value="W2_eIF2B_epsilon"/>
    <property type="match status" value="1"/>
</dbReference>
<evidence type="ECO:0000256" key="4">
    <source>
        <dbReference type="ARBA" id="ARBA00022540"/>
    </source>
</evidence>
<dbReference type="EMBL" id="JADBJN010000001">
    <property type="protein sequence ID" value="KAG5681392.1"/>
    <property type="molecule type" value="Genomic_DNA"/>
</dbReference>
<dbReference type="InterPro" id="IPR011004">
    <property type="entry name" value="Trimer_LpxA-like_sf"/>
</dbReference>
<comment type="subunit">
    <text evidence="8">Component of the translation initiation factor 2B (eIF2B) complex which is a heterodecamer of two sets of five different subunits: alpha, beta, gamma, delta and epsilon. Subunits alpha, beta and delta comprise a regulatory subcomplex and subunits epsilon and gamma comprise a catalytic subcomplex. Within the complex, the hexameric regulatory complex resides at the center, with the two heterodimeric catalytic subcomplexes bound on opposite sides.</text>
</comment>
<proteinExistence type="inferred from homology"/>
<dbReference type="CDD" id="cd04197">
    <property type="entry name" value="eIF-2B_epsilon_N"/>
    <property type="match status" value="1"/>
</dbReference>
<evidence type="ECO:0000256" key="1">
    <source>
        <dbReference type="ARBA" id="ARBA00004514"/>
    </source>
</evidence>
<dbReference type="InterPro" id="IPR056764">
    <property type="entry name" value="LbH_EIF2B3/5"/>
</dbReference>
<dbReference type="Proteomes" id="UP001107558">
    <property type="component" value="Chromosome 1"/>
</dbReference>
<protein>
    <recommendedName>
        <fullName evidence="6">Translation initiation factor eIF2B subunit epsilon</fullName>
    </recommendedName>
    <alternativeName>
        <fullName evidence="7">eIF2B GDP-GTP exchange factor subunit epsilon</fullName>
    </alternativeName>
</protein>
<evidence type="ECO:0000313" key="11">
    <source>
        <dbReference type="Proteomes" id="UP001107558"/>
    </source>
</evidence>
<evidence type="ECO:0000256" key="2">
    <source>
        <dbReference type="ARBA" id="ARBA00007878"/>
    </source>
</evidence>
<sequence length="659" mass="75440">MEKKEIIQAVVVADNFSECFKPFTTFNSPALLPLVNVPMISYVLETLNRNSVEEVWIVSSTFPEKVREFIKRGIEEHLTWSVGMNVQVIACEVRSLGDAMRELDGKGMIRGDFILMNFDTITNAKLIPSILKAHKDNCKRDKETAMTVVYNKISSGQRTGNEVVIATNKRTKRLLFHQRIHPTNKEEKFKFPLEIFLDNKEVSLHHDLIDPQIAICSTSALPLFSDNFDYDTRDQFIRGIVMDQELQAASIYVEQLPIDQYAAKVSDWIAYHTISQDIMNRWVYPLVPDMGVCALKQQYLFLKNNIYRNNSVKVARNCSIKNDVVLHENVNIGDESLLARCVLGKNCIVGKNCTIRNAYIFDNTKISDNCKLENCIIGASVLINEDCTIKNGTVITNDCIIMKKEEHSGSLIQSKIPDDDDYLQDSFEKLNDKAYKYIENRESTRNDSEDDLDDQEDDDNDAEVYIKLIPKVPNYESSAYSSETDSDDDENDVGVAQEDSIIFLTEVIDSLKRGFDEKSNPDFLILEINSSRYAYNIQLNEVNFFVIKACFNLPVVLDHADALEGFKQVYNYLGDKVIKNYIKGDGAMVDCLNAIVECCEESEKLKPKLMKTLHFLYNEDILTEDIIISWYEDIDKNWVKVALNKFITWLQQESESDSE</sequence>
<evidence type="ECO:0000256" key="6">
    <source>
        <dbReference type="ARBA" id="ARBA00044144"/>
    </source>
</evidence>
<gene>
    <name evidence="10" type="ORF">PVAND_010833</name>
</gene>
<dbReference type="Gene3D" id="2.160.10.10">
    <property type="entry name" value="Hexapeptide repeat proteins"/>
    <property type="match status" value="1"/>
</dbReference>
<dbReference type="PROSITE" id="PS51363">
    <property type="entry name" value="W2"/>
    <property type="match status" value="1"/>
</dbReference>
<dbReference type="PANTHER" id="PTHR45887">
    <property type="entry name" value="TRANSLATION INITIATION FACTOR EIF-2B SUBUNIT EPSILON"/>
    <property type="match status" value="1"/>
</dbReference>
<evidence type="ECO:0000313" key="10">
    <source>
        <dbReference type="EMBL" id="KAG5681392.1"/>
    </source>
</evidence>
<comment type="caution">
    <text evidence="10">The sequence shown here is derived from an EMBL/GenBank/DDBJ whole genome shotgun (WGS) entry which is preliminary data.</text>
</comment>
<dbReference type="OrthoDB" id="424572at2759"/>
<dbReference type="SMART" id="SM00515">
    <property type="entry name" value="eIF5C"/>
    <property type="match status" value="1"/>
</dbReference>
<keyword evidence="4" id="KW-0396">Initiation factor</keyword>
<comment type="subcellular location">
    <subcellularLocation>
        <location evidence="1">Cytoplasm</location>
        <location evidence="1">Cytosol</location>
    </subcellularLocation>
</comment>
<dbReference type="InterPro" id="IPR035543">
    <property type="entry name" value="eIF-2B_epsilon_N"/>
</dbReference>
<dbReference type="Pfam" id="PF02020">
    <property type="entry name" value="W2"/>
    <property type="match status" value="1"/>
</dbReference>
<keyword evidence="3" id="KW-0963">Cytoplasm</keyword>
<dbReference type="InterPro" id="IPR029044">
    <property type="entry name" value="Nucleotide-diphossugar_trans"/>
</dbReference>
<dbReference type="InterPro" id="IPR016024">
    <property type="entry name" value="ARM-type_fold"/>
</dbReference>
<keyword evidence="5" id="KW-0648">Protein biosynthesis</keyword>
<dbReference type="GO" id="GO:0003743">
    <property type="term" value="F:translation initiation factor activity"/>
    <property type="evidence" value="ECO:0007669"/>
    <property type="project" value="UniProtKB-KW"/>
</dbReference>
<comment type="similarity">
    <text evidence="2">Belongs to the eIF-2B gamma/epsilon subunits family.</text>
</comment>
<evidence type="ECO:0000256" key="8">
    <source>
        <dbReference type="ARBA" id="ARBA00046432"/>
    </source>
</evidence>
<dbReference type="PANTHER" id="PTHR45887:SF1">
    <property type="entry name" value="TRANSLATION INITIATION FACTOR EIF-2B SUBUNIT EPSILON"/>
    <property type="match status" value="1"/>
</dbReference>
<evidence type="ECO:0000256" key="3">
    <source>
        <dbReference type="ARBA" id="ARBA00022490"/>
    </source>
</evidence>
<accession>A0A9J6CHQ0</accession>
<evidence type="ECO:0000259" key="9">
    <source>
        <dbReference type="PROSITE" id="PS51363"/>
    </source>
</evidence>
<dbReference type="InterPro" id="IPR003307">
    <property type="entry name" value="W2_domain"/>
</dbReference>